<dbReference type="InterPro" id="IPR052892">
    <property type="entry name" value="NA-targeting_endonuclease"/>
</dbReference>
<evidence type="ECO:0000313" key="4">
    <source>
        <dbReference type="Proteomes" id="UP000634229"/>
    </source>
</evidence>
<proteinExistence type="predicted"/>
<dbReference type="EMBL" id="JAERRF010000021">
    <property type="protein sequence ID" value="MBL1100615.1"/>
    <property type="molecule type" value="Genomic_DNA"/>
</dbReference>
<accession>A0ABS1NL51</accession>
<evidence type="ECO:0000313" key="3">
    <source>
        <dbReference type="EMBL" id="MBL1100615.1"/>
    </source>
</evidence>
<sequence length="103" mass="11569">MHARPGDRTRAVSRSPDRKRQRKAIAARDGARCFYCGCSFPDLVGATLDHYVPRRLWPGWRQSNLVLACDPCNSRKADALPWPFAWLLLRYAAADPALYAPAA</sequence>
<gene>
    <name evidence="3" type="ORF">JK363_28945</name>
</gene>
<keyword evidence="3" id="KW-0378">Hydrolase</keyword>
<dbReference type="PANTHER" id="PTHR33877">
    <property type="entry name" value="SLL1193 PROTEIN"/>
    <property type="match status" value="1"/>
</dbReference>
<dbReference type="Pfam" id="PF01844">
    <property type="entry name" value="HNH"/>
    <property type="match status" value="1"/>
</dbReference>
<dbReference type="SMART" id="SM00507">
    <property type="entry name" value="HNHc"/>
    <property type="match status" value="1"/>
</dbReference>
<evidence type="ECO:0000256" key="1">
    <source>
        <dbReference type="SAM" id="MobiDB-lite"/>
    </source>
</evidence>
<comment type="caution">
    <text evidence="3">The sequence shown here is derived from an EMBL/GenBank/DDBJ whole genome shotgun (WGS) entry which is preliminary data.</text>
</comment>
<feature type="compositionally biased region" description="Basic and acidic residues" evidence="1">
    <location>
        <begin position="1"/>
        <end position="18"/>
    </location>
</feature>
<feature type="domain" description="HNH nuclease" evidence="2">
    <location>
        <begin position="20"/>
        <end position="74"/>
    </location>
</feature>
<keyword evidence="4" id="KW-1185">Reference proteome</keyword>
<keyword evidence="3" id="KW-0540">Nuclease</keyword>
<protein>
    <submittedName>
        <fullName evidence="3">HNH endonuclease</fullName>
    </submittedName>
</protein>
<feature type="region of interest" description="Disordered" evidence="1">
    <location>
        <begin position="1"/>
        <end position="21"/>
    </location>
</feature>
<organism evidence="3 4">
    <name type="scientific">Streptomyces coffeae</name>
    <dbReference type="NCBI Taxonomy" id="621382"/>
    <lineage>
        <taxon>Bacteria</taxon>
        <taxon>Bacillati</taxon>
        <taxon>Actinomycetota</taxon>
        <taxon>Actinomycetes</taxon>
        <taxon>Kitasatosporales</taxon>
        <taxon>Streptomycetaceae</taxon>
        <taxon>Streptomyces</taxon>
    </lineage>
</organism>
<dbReference type="CDD" id="cd00085">
    <property type="entry name" value="HNHc"/>
    <property type="match status" value="1"/>
</dbReference>
<dbReference type="InterPro" id="IPR003615">
    <property type="entry name" value="HNH_nuc"/>
</dbReference>
<name>A0ABS1NL51_9ACTN</name>
<dbReference type="Gene3D" id="1.10.30.50">
    <property type="match status" value="1"/>
</dbReference>
<keyword evidence="3" id="KW-0255">Endonuclease</keyword>
<dbReference type="InterPro" id="IPR002711">
    <property type="entry name" value="HNH"/>
</dbReference>
<dbReference type="PANTHER" id="PTHR33877:SF2">
    <property type="entry name" value="OS07G0170200 PROTEIN"/>
    <property type="match status" value="1"/>
</dbReference>
<evidence type="ECO:0000259" key="2">
    <source>
        <dbReference type="SMART" id="SM00507"/>
    </source>
</evidence>
<reference evidence="3 4" key="1">
    <citation type="submission" date="2021-01" db="EMBL/GenBank/DDBJ databases">
        <title>WGS of actinomycetes isolated from Thailand.</title>
        <authorList>
            <person name="Thawai C."/>
        </authorList>
    </citation>
    <scope>NUCLEOTIDE SEQUENCE [LARGE SCALE GENOMIC DNA]</scope>
    <source>
        <strain evidence="3 4">CA1R205</strain>
    </source>
</reference>
<dbReference type="Proteomes" id="UP000634229">
    <property type="component" value="Unassembled WGS sequence"/>
</dbReference>
<dbReference type="GO" id="GO:0004519">
    <property type="term" value="F:endonuclease activity"/>
    <property type="evidence" value="ECO:0007669"/>
    <property type="project" value="UniProtKB-KW"/>
</dbReference>